<dbReference type="SUPFAM" id="SSF56176">
    <property type="entry name" value="FAD-binding/transporter-associated domain-like"/>
    <property type="match status" value="1"/>
</dbReference>
<comment type="caution">
    <text evidence="5">The sequence shown here is derived from an EMBL/GenBank/DDBJ whole genome shotgun (WGS) entry which is preliminary data.</text>
</comment>
<protein>
    <submittedName>
        <fullName evidence="5">FAD-binding domain-containing protein</fullName>
    </submittedName>
</protein>
<evidence type="ECO:0000256" key="1">
    <source>
        <dbReference type="ARBA" id="ARBA00005466"/>
    </source>
</evidence>
<evidence type="ECO:0000256" key="2">
    <source>
        <dbReference type="ARBA" id="ARBA00023002"/>
    </source>
</evidence>
<dbReference type="AlphaFoldDB" id="A0AAN6XY80"/>
<dbReference type="InterPro" id="IPR006094">
    <property type="entry name" value="Oxid_FAD_bind_N"/>
</dbReference>
<reference evidence="5" key="2">
    <citation type="submission" date="2023-05" db="EMBL/GenBank/DDBJ databases">
        <authorList>
            <consortium name="Lawrence Berkeley National Laboratory"/>
            <person name="Steindorff A."/>
            <person name="Hensen N."/>
            <person name="Bonometti L."/>
            <person name="Westerberg I."/>
            <person name="Brannstrom I.O."/>
            <person name="Guillou S."/>
            <person name="Cros-Aarteil S."/>
            <person name="Calhoun S."/>
            <person name="Haridas S."/>
            <person name="Kuo A."/>
            <person name="Mondo S."/>
            <person name="Pangilinan J."/>
            <person name="Riley R."/>
            <person name="Labutti K."/>
            <person name="Andreopoulos B."/>
            <person name="Lipzen A."/>
            <person name="Chen C."/>
            <person name="Yanf M."/>
            <person name="Daum C."/>
            <person name="Ng V."/>
            <person name="Clum A."/>
            <person name="Ohm R."/>
            <person name="Martin F."/>
            <person name="Silar P."/>
            <person name="Natvig D."/>
            <person name="Lalanne C."/>
            <person name="Gautier V."/>
            <person name="Ament-Velasquez S.L."/>
            <person name="Kruys A."/>
            <person name="Hutchinson M.I."/>
            <person name="Powell A.J."/>
            <person name="Barry K."/>
            <person name="Miller A.N."/>
            <person name="Grigoriev I.V."/>
            <person name="Debuchy R."/>
            <person name="Gladieux P."/>
            <person name="Thoren M.H."/>
            <person name="Johannesson H."/>
        </authorList>
    </citation>
    <scope>NUCLEOTIDE SEQUENCE</scope>
    <source>
        <strain evidence="5">PSN293</strain>
    </source>
</reference>
<dbReference type="EMBL" id="MU858362">
    <property type="protein sequence ID" value="KAK4206717.1"/>
    <property type="molecule type" value="Genomic_DNA"/>
</dbReference>
<feature type="domain" description="FAD-binding PCMH-type" evidence="4">
    <location>
        <begin position="122"/>
        <end position="304"/>
    </location>
</feature>
<dbReference type="GO" id="GO:0016491">
    <property type="term" value="F:oxidoreductase activity"/>
    <property type="evidence" value="ECO:0007669"/>
    <property type="project" value="UniProtKB-KW"/>
</dbReference>
<dbReference type="GO" id="GO:0071949">
    <property type="term" value="F:FAD binding"/>
    <property type="evidence" value="ECO:0007669"/>
    <property type="project" value="InterPro"/>
</dbReference>
<name>A0AAN6XY80_9PEZI</name>
<dbReference type="InterPro" id="IPR012951">
    <property type="entry name" value="BBE"/>
</dbReference>
<comment type="similarity">
    <text evidence="1">Belongs to the oxygen-dependent FAD-linked oxidoreductase family.</text>
</comment>
<dbReference type="Pfam" id="PF01565">
    <property type="entry name" value="FAD_binding_4"/>
    <property type="match status" value="1"/>
</dbReference>
<evidence type="ECO:0000313" key="5">
    <source>
        <dbReference type="EMBL" id="KAK4206717.1"/>
    </source>
</evidence>
<dbReference type="InterPro" id="IPR036318">
    <property type="entry name" value="FAD-bd_PCMH-like_sf"/>
</dbReference>
<keyword evidence="3" id="KW-0732">Signal</keyword>
<sequence length="612" mass="65674">MIHSVRLLSSVVLSVAILSQFVESNPAPHTGRQCRAVPGGPGWPSADRWVALNSTVGGRLIAPVPPAAPCHADQASYNETTCTNLKAAFKTYDFYVDIPVGSQVPAWDNDTCLPLETAPCSAAGYPAYVINATSATDVKAGVDFARKHKIRLVVRASGHDFLGRSNAPNSLSIWTHGLKGIKLFDSFKPRGCKTTINTTGLVAGAGSYMRQLNEAAAAAGRAMISGGGPTVTLGGYLTGGGHGLLSPRYGMAADQVLEFEVVTPTGDIVTANECQNQDLFWALRGGGGGTFGVITKVATKTFPSPNITAIAFVVGSFPPDRSGFEAGAYLISQFPYLERHGVSGYSYIFLNYTIPYPGSNLPPLSGLAMSVVLQDRINGSLDATGIFAPLRQNITARWPTALPLVFDTTEYPSFMAWWEAHHDTVVSGDNSVVTSRLLDETALSKNLTALTAAYETLADVDGTGTGAATAYLVSGRGVWNARPRGGGNAVNPAWRKALSHTTAGQSWTHLDYEGKSKRAAYSRADASLEPLRKLAPDSGAYVNEAFPEEPDWRHAFWGRGGKNYARLLRIKRAVDPDDVLWCHPCVGNERWEEIDGGVLCRVEDKDKRFYLQ</sequence>
<dbReference type="PROSITE" id="PS00862">
    <property type="entry name" value="OX2_COVAL_FAD"/>
    <property type="match status" value="1"/>
</dbReference>
<feature type="signal peptide" evidence="3">
    <location>
        <begin position="1"/>
        <end position="24"/>
    </location>
</feature>
<accession>A0AAN6XY80</accession>
<dbReference type="PANTHER" id="PTHR13878:SF91">
    <property type="entry name" value="FAD BINDING DOMAIN PROTEIN (AFU_ORTHOLOGUE AFUA_6G12070)-RELATED"/>
    <property type="match status" value="1"/>
</dbReference>
<proteinExistence type="inferred from homology"/>
<evidence type="ECO:0000256" key="3">
    <source>
        <dbReference type="SAM" id="SignalP"/>
    </source>
</evidence>
<dbReference type="InterPro" id="IPR050432">
    <property type="entry name" value="FAD-linked_Oxidoreductases_BP"/>
</dbReference>
<dbReference type="Pfam" id="PF08031">
    <property type="entry name" value="BBE"/>
    <property type="match status" value="1"/>
</dbReference>
<feature type="chain" id="PRO_5042827873" evidence="3">
    <location>
        <begin position="25"/>
        <end position="612"/>
    </location>
</feature>
<dbReference type="PANTHER" id="PTHR13878">
    <property type="entry name" value="GULONOLACTONE OXIDASE"/>
    <property type="match status" value="1"/>
</dbReference>
<organism evidence="5 6">
    <name type="scientific">Rhypophila decipiens</name>
    <dbReference type="NCBI Taxonomy" id="261697"/>
    <lineage>
        <taxon>Eukaryota</taxon>
        <taxon>Fungi</taxon>
        <taxon>Dikarya</taxon>
        <taxon>Ascomycota</taxon>
        <taxon>Pezizomycotina</taxon>
        <taxon>Sordariomycetes</taxon>
        <taxon>Sordariomycetidae</taxon>
        <taxon>Sordariales</taxon>
        <taxon>Naviculisporaceae</taxon>
        <taxon>Rhypophila</taxon>
    </lineage>
</organism>
<dbReference type="PROSITE" id="PS51387">
    <property type="entry name" value="FAD_PCMH"/>
    <property type="match status" value="1"/>
</dbReference>
<dbReference type="InterPro" id="IPR016166">
    <property type="entry name" value="FAD-bd_PCMH"/>
</dbReference>
<dbReference type="Gene3D" id="3.30.465.10">
    <property type="match status" value="2"/>
</dbReference>
<gene>
    <name evidence="5" type="ORF">QBC37DRAFT_116691</name>
</gene>
<dbReference type="InterPro" id="IPR006093">
    <property type="entry name" value="Oxy_OxRdtase_FAD_BS"/>
</dbReference>
<reference evidence="5" key="1">
    <citation type="journal article" date="2023" name="Mol. Phylogenet. Evol.">
        <title>Genome-scale phylogeny and comparative genomics of the fungal order Sordariales.</title>
        <authorList>
            <person name="Hensen N."/>
            <person name="Bonometti L."/>
            <person name="Westerberg I."/>
            <person name="Brannstrom I.O."/>
            <person name="Guillou S."/>
            <person name="Cros-Aarteil S."/>
            <person name="Calhoun S."/>
            <person name="Haridas S."/>
            <person name="Kuo A."/>
            <person name="Mondo S."/>
            <person name="Pangilinan J."/>
            <person name="Riley R."/>
            <person name="LaButti K."/>
            <person name="Andreopoulos B."/>
            <person name="Lipzen A."/>
            <person name="Chen C."/>
            <person name="Yan M."/>
            <person name="Daum C."/>
            <person name="Ng V."/>
            <person name="Clum A."/>
            <person name="Steindorff A."/>
            <person name="Ohm R.A."/>
            <person name="Martin F."/>
            <person name="Silar P."/>
            <person name="Natvig D.O."/>
            <person name="Lalanne C."/>
            <person name="Gautier V."/>
            <person name="Ament-Velasquez S.L."/>
            <person name="Kruys A."/>
            <person name="Hutchinson M.I."/>
            <person name="Powell A.J."/>
            <person name="Barry K."/>
            <person name="Miller A.N."/>
            <person name="Grigoriev I.V."/>
            <person name="Debuchy R."/>
            <person name="Gladieux P."/>
            <person name="Hiltunen Thoren M."/>
            <person name="Johannesson H."/>
        </authorList>
    </citation>
    <scope>NUCLEOTIDE SEQUENCE</scope>
    <source>
        <strain evidence="5">PSN293</strain>
    </source>
</reference>
<keyword evidence="6" id="KW-1185">Reference proteome</keyword>
<evidence type="ECO:0000259" key="4">
    <source>
        <dbReference type="PROSITE" id="PS51387"/>
    </source>
</evidence>
<keyword evidence="2" id="KW-0560">Oxidoreductase</keyword>
<dbReference type="InterPro" id="IPR016169">
    <property type="entry name" value="FAD-bd_PCMH_sub2"/>
</dbReference>
<evidence type="ECO:0000313" key="6">
    <source>
        <dbReference type="Proteomes" id="UP001301769"/>
    </source>
</evidence>
<dbReference type="Proteomes" id="UP001301769">
    <property type="component" value="Unassembled WGS sequence"/>
</dbReference>